<dbReference type="GO" id="GO:0010043">
    <property type="term" value="P:response to zinc ion"/>
    <property type="evidence" value="ECO:0007669"/>
    <property type="project" value="TreeGrafter"/>
</dbReference>
<dbReference type="PANTHER" id="PTHR30477:SF13">
    <property type="entry name" value="IRON TRANSPORT SYSTEM MEMBRANE PROTEIN HI_0360-RELATED"/>
    <property type="match status" value="1"/>
</dbReference>
<comment type="similarity">
    <text evidence="2">Belongs to the ABC-3 integral membrane protein family.</text>
</comment>
<dbReference type="GO" id="GO:0055085">
    <property type="term" value="P:transmembrane transport"/>
    <property type="evidence" value="ECO:0007669"/>
    <property type="project" value="InterPro"/>
</dbReference>
<sequence>MEWLLDPFSLAFQQRALLAGVLAAVALAVIGTWVVIRGMTFLGDALVHGVIPGIALAVLFDFNVLIGAAIAAVVMIAGINLVHRQTAFSEDTGIGLLFAGMLSLGVIIISKTDSYTGSLTNILFGNALGVTAADIAVLAVIAAVTIGTTMALFRHFLVLSFNEQKAALFGLHPRAAHAVMLGLITLTIVGSFQTVGTLLVFGLLVGPPATAALLVRRVPTMMATAALIGALSVVVGLIVSYHANISGSATMAIVPIILFFVILTGKTIVGNRNARRSDHVGSNAATF</sequence>
<evidence type="ECO:0000256" key="5">
    <source>
        <dbReference type="ARBA" id="ARBA00023136"/>
    </source>
</evidence>
<feature type="transmembrane region" description="Helical" evidence="6">
    <location>
        <begin position="56"/>
        <end position="82"/>
    </location>
</feature>
<accession>A0A3B0S7Y6</accession>
<feature type="transmembrane region" description="Helical" evidence="6">
    <location>
        <begin position="130"/>
        <end position="153"/>
    </location>
</feature>
<proteinExistence type="inferred from homology"/>
<evidence type="ECO:0000256" key="2">
    <source>
        <dbReference type="ARBA" id="ARBA00008034"/>
    </source>
</evidence>
<feature type="transmembrane region" description="Helical" evidence="6">
    <location>
        <begin position="249"/>
        <end position="269"/>
    </location>
</feature>
<organism evidence="7">
    <name type="scientific">hydrothermal vent metagenome</name>
    <dbReference type="NCBI Taxonomy" id="652676"/>
    <lineage>
        <taxon>unclassified sequences</taxon>
        <taxon>metagenomes</taxon>
        <taxon>ecological metagenomes</taxon>
    </lineage>
</organism>
<evidence type="ECO:0000256" key="6">
    <source>
        <dbReference type="SAM" id="Phobius"/>
    </source>
</evidence>
<name>A0A3B0S7Y6_9ZZZZ</name>
<dbReference type="GO" id="GO:0043190">
    <property type="term" value="C:ATP-binding cassette (ABC) transporter complex"/>
    <property type="evidence" value="ECO:0007669"/>
    <property type="project" value="InterPro"/>
</dbReference>
<dbReference type="SUPFAM" id="SSF81345">
    <property type="entry name" value="ABC transporter involved in vitamin B12 uptake, BtuC"/>
    <property type="match status" value="1"/>
</dbReference>
<dbReference type="InterPro" id="IPR037294">
    <property type="entry name" value="ABC_BtuC-like"/>
</dbReference>
<evidence type="ECO:0000313" key="7">
    <source>
        <dbReference type="EMBL" id="VAW00043.1"/>
    </source>
</evidence>
<reference evidence="7" key="1">
    <citation type="submission" date="2018-06" db="EMBL/GenBank/DDBJ databases">
        <authorList>
            <person name="Zhirakovskaya E."/>
        </authorList>
    </citation>
    <scope>NUCLEOTIDE SEQUENCE</scope>
</reference>
<dbReference type="AlphaFoldDB" id="A0A3B0S7Y6"/>
<dbReference type="EMBL" id="UOEI01000273">
    <property type="protein sequence ID" value="VAW00043.1"/>
    <property type="molecule type" value="Genomic_DNA"/>
</dbReference>
<evidence type="ECO:0000256" key="1">
    <source>
        <dbReference type="ARBA" id="ARBA00004141"/>
    </source>
</evidence>
<protein>
    <submittedName>
        <fullName evidence="7">Zinc ABC transporter, permease protein ZnuB</fullName>
    </submittedName>
</protein>
<feature type="transmembrane region" description="Helical" evidence="6">
    <location>
        <begin position="16"/>
        <end position="36"/>
    </location>
</feature>
<feature type="transmembrane region" description="Helical" evidence="6">
    <location>
        <begin position="222"/>
        <end position="243"/>
    </location>
</feature>
<comment type="subcellular location">
    <subcellularLocation>
        <location evidence="1">Membrane</location>
        <topology evidence="1">Multi-pass membrane protein</topology>
    </subcellularLocation>
</comment>
<keyword evidence="4 6" id="KW-1133">Transmembrane helix</keyword>
<feature type="transmembrane region" description="Helical" evidence="6">
    <location>
        <begin position="94"/>
        <end position="110"/>
    </location>
</feature>
<gene>
    <name evidence="7" type="ORF">MNBD_ACTINO01-1348</name>
</gene>
<keyword evidence="3 6" id="KW-0812">Transmembrane</keyword>
<dbReference type="Gene3D" id="1.10.3470.10">
    <property type="entry name" value="ABC transporter involved in vitamin B12 uptake, BtuC"/>
    <property type="match status" value="1"/>
</dbReference>
<dbReference type="NCBIfam" id="NF040871">
    <property type="entry name" value="AztB"/>
    <property type="match status" value="1"/>
</dbReference>
<dbReference type="PANTHER" id="PTHR30477">
    <property type="entry name" value="ABC-TRANSPORTER METAL-BINDING PROTEIN"/>
    <property type="match status" value="1"/>
</dbReference>
<dbReference type="Pfam" id="PF00950">
    <property type="entry name" value="ABC-3"/>
    <property type="match status" value="1"/>
</dbReference>
<keyword evidence="5 6" id="KW-0472">Membrane</keyword>
<dbReference type="InterPro" id="IPR001626">
    <property type="entry name" value="ABC_TroCD"/>
</dbReference>
<evidence type="ECO:0000256" key="4">
    <source>
        <dbReference type="ARBA" id="ARBA00022989"/>
    </source>
</evidence>
<evidence type="ECO:0000256" key="3">
    <source>
        <dbReference type="ARBA" id="ARBA00022692"/>
    </source>
</evidence>